<evidence type="ECO:0008006" key="3">
    <source>
        <dbReference type="Google" id="ProtNLM"/>
    </source>
</evidence>
<reference evidence="1 2" key="1">
    <citation type="submission" date="2023-10" db="EMBL/GenBank/DDBJ databases">
        <title>Genome-Wide Identification Analysis in wild type Solanum Pinnatisectum Reveals Some Genes Defensing Phytophthora Infestans.</title>
        <authorList>
            <person name="Sun C."/>
        </authorList>
    </citation>
    <scope>NUCLEOTIDE SEQUENCE [LARGE SCALE GENOMIC DNA]</scope>
    <source>
        <strain evidence="1">LQN</strain>
        <tissue evidence="1">Leaf</tissue>
    </source>
</reference>
<comment type="caution">
    <text evidence="1">The sequence shown here is derived from an EMBL/GenBank/DDBJ whole genome shotgun (WGS) entry which is preliminary data.</text>
</comment>
<sequence>MVPGLLEGTNSIMDTEEKNSGVPFNISKGIDFITCMDDCGMTDAGYIGNIHTWCNGRRGRNRINLRLDRVLQNDDWAILFPNIKVENLDRIGSDHNLMLMCCSKETHNFLKYFRFLNFWTEHKDFLSLVRSIWEPTVQNNHMWSLHQKLKTLSKELSKWSKECINNVFDKVITLEQEVSNLEELYDLDDSDHNRKTLHKTQEEYIKWLNRQDSILRQKARLKWAAEGDKNSKYFHSVIRDRRRRSQIHKIKDRHRTWVEGTTSILEAAIDFFSNMFTQQSSSSNMHTLNHCQHLFSEDDNTMLHSTPTEEEI</sequence>
<proteinExistence type="predicted"/>
<evidence type="ECO:0000313" key="1">
    <source>
        <dbReference type="EMBL" id="KAK4734155.1"/>
    </source>
</evidence>
<dbReference type="EMBL" id="JAWPEI010000002">
    <property type="protein sequence ID" value="KAK4734155.1"/>
    <property type="molecule type" value="Genomic_DNA"/>
</dbReference>
<organism evidence="1 2">
    <name type="scientific">Solanum pinnatisectum</name>
    <name type="common">tansyleaf nightshade</name>
    <dbReference type="NCBI Taxonomy" id="50273"/>
    <lineage>
        <taxon>Eukaryota</taxon>
        <taxon>Viridiplantae</taxon>
        <taxon>Streptophyta</taxon>
        <taxon>Embryophyta</taxon>
        <taxon>Tracheophyta</taxon>
        <taxon>Spermatophyta</taxon>
        <taxon>Magnoliopsida</taxon>
        <taxon>eudicotyledons</taxon>
        <taxon>Gunneridae</taxon>
        <taxon>Pentapetalae</taxon>
        <taxon>asterids</taxon>
        <taxon>lamiids</taxon>
        <taxon>Solanales</taxon>
        <taxon>Solanaceae</taxon>
        <taxon>Solanoideae</taxon>
        <taxon>Solaneae</taxon>
        <taxon>Solanum</taxon>
    </lineage>
</organism>
<dbReference type="PANTHER" id="PTHR33710">
    <property type="entry name" value="BNAC02G09200D PROTEIN"/>
    <property type="match status" value="1"/>
</dbReference>
<evidence type="ECO:0000313" key="2">
    <source>
        <dbReference type="Proteomes" id="UP001311915"/>
    </source>
</evidence>
<dbReference type="AlphaFoldDB" id="A0AAV9M7X8"/>
<dbReference type="InterPro" id="IPR036691">
    <property type="entry name" value="Endo/exonu/phosph_ase_sf"/>
</dbReference>
<protein>
    <recommendedName>
        <fullName evidence="3">Endonuclease/exonuclease/phosphatase domain-containing protein</fullName>
    </recommendedName>
</protein>
<gene>
    <name evidence="1" type="ORF">R3W88_008416</name>
</gene>
<name>A0AAV9M7X8_9SOLN</name>
<accession>A0AAV9M7X8</accession>
<dbReference type="Proteomes" id="UP001311915">
    <property type="component" value="Unassembled WGS sequence"/>
</dbReference>
<keyword evidence="2" id="KW-1185">Reference proteome</keyword>
<dbReference type="SUPFAM" id="SSF56219">
    <property type="entry name" value="DNase I-like"/>
    <property type="match status" value="1"/>
</dbReference>
<dbReference type="PANTHER" id="PTHR33710:SF35">
    <property type="entry name" value="RNA-DIRECTED DNA POLYMERASE (REVERSE TRANSCRIPTASE)_ RIBONUCLEASE H"/>
    <property type="match status" value="1"/>
</dbReference>